<evidence type="ECO:0000256" key="2">
    <source>
        <dbReference type="ARBA" id="ARBA00022741"/>
    </source>
</evidence>
<dbReference type="SMART" id="SM00382">
    <property type="entry name" value="AAA"/>
    <property type="match status" value="1"/>
</dbReference>
<feature type="domain" description="ABC transporter" evidence="7">
    <location>
        <begin position="15"/>
        <end position="226"/>
    </location>
</feature>
<dbReference type="InterPro" id="IPR027417">
    <property type="entry name" value="P-loop_NTPase"/>
</dbReference>
<keyword evidence="9" id="KW-1185">Reference proteome</keyword>
<keyword evidence="2" id="KW-0547">Nucleotide-binding</keyword>
<name>A0A9J6PE06_9PROT</name>
<dbReference type="InterPro" id="IPR003439">
    <property type="entry name" value="ABC_transporter-like_ATP-bd"/>
</dbReference>
<dbReference type="AlphaFoldDB" id="A0A9J6PE06"/>
<dbReference type="GO" id="GO:0005524">
    <property type="term" value="F:ATP binding"/>
    <property type="evidence" value="ECO:0007669"/>
    <property type="project" value="UniProtKB-KW"/>
</dbReference>
<sequence>MRSAVFSFQTPPAALGLRGLACRRGGRGVFAGLDAEVAPGGALVLRGPNGSGKSTLLRLVAGLLPAAGGTISWGGQDITRHLDARARIASYAGHLDAVKPVLTVEETLGDWAALFGVPRALRAERVAAALEAFALDGLSDMAVQILSAGQRRRLGLARLLLARRPLWLMDEPSVALDAASVDRLAAAMAEHRAAGGLILAATHIDLALDGAETLDLGAFAPAPEEAW</sequence>
<keyword evidence="4 8" id="KW-0067">ATP-binding</keyword>
<dbReference type="Pfam" id="PF00005">
    <property type="entry name" value="ABC_tran"/>
    <property type="match status" value="1"/>
</dbReference>
<reference evidence="8" key="1">
    <citation type="submission" date="2022-06" db="EMBL/GenBank/DDBJ databases">
        <title>Isolation and Genomics of Futiania mangrovii gen. nov., sp. nov., a Rare and Metabolically-versatile member in the Class Alphaproteobacteria.</title>
        <authorList>
            <person name="Liu L."/>
            <person name="Huang W.-C."/>
            <person name="Pan J."/>
            <person name="Li J."/>
            <person name="Huang Y."/>
            <person name="Du H."/>
            <person name="Liu Y."/>
            <person name="Li M."/>
        </authorList>
    </citation>
    <scope>NUCLEOTIDE SEQUENCE</scope>
    <source>
        <strain evidence="8">FT118</strain>
    </source>
</reference>
<dbReference type="NCBIfam" id="TIGR01189">
    <property type="entry name" value="ccmA"/>
    <property type="match status" value="1"/>
</dbReference>
<comment type="caution">
    <text evidence="8">The sequence shown here is derived from an EMBL/GenBank/DDBJ whole genome shotgun (WGS) entry which is preliminary data.</text>
</comment>
<dbReference type="PROSITE" id="PS50893">
    <property type="entry name" value="ABC_TRANSPORTER_2"/>
    <property type="match status" value="1"/>
</dbReference>
<dbReference type="GO" id="GO:0016887">
    <property type="term" value="F:ATP hydrolysis activity"/>
    <property type="evidence" value="ECO:0007669"/>
    <property type="project" value="InterPro"/>
</dbReference>
<keyword evidence="6" id="KW-0472">Membrane</keyword>
<evidence type="ECO:0000256" key="5">
    <source>
        <dbReference type="ARBA" id="ARBA00022967"/>
    </source>
</evidence>
<evidence type="ECO:0000313" key="9">
    <source>
        <dbReference type="Proteomes" id="UP001055804"/>
    </source>
</evidence>
<dbReference type="InterPro" id="IPR017871">
    <property type="entry name" value="ABC_transporter-like_CS"/>
</dbReference>
<evidence type="ECO:0000259" key="7">
    <source>
        <dbReference type="PROSITE" id="PS50893"/>
    </source>
</evidence>
<dbReference type="SUPFAM" id="SSF52540">
    <property type="entry name" value="P-loop containing nucleoside triphosphate hydrolases"/>
    <property type="match status" value="1"/>
</dbReference>
<evidence type="ECO:0000256" key="6">
    <source>
        <dbReference type="ARBA" id="ARBA00023136"/>
    </source>
</evidence>
<dbReference type="Proteomes" id="UP001055804">
    <property type="component" value="Unassembled WGS sequence"/>
</dbReference>
<dbReference type="GO" id="GO:0022857">
    <property type="term" value="F:transmembrane transporter activity"/>
    <property type="evidence" value="ECO:0007669"/>
    <property type="project" value="InterPro"/>
</dbReference>
<dbReference type="PANTHER" id="PTHR43499">
    <property type="entry name" value="ABC TRANSPORTER I FAMILY MEMBER 1"/>
    <property type="match status" value="1"/>
</dbReference>
<dbReference type="InterPro" id="IPR005895">
    <property type="entry name" value="ABC_transptr_haem_export_CcmA"/>
</dbReference>
<dbReference type="Gene3D" id="3.40.50.300">
    <property type="entry name" value="P-loop containing nucleotide triphosphate hydrolases"/>
    <property type="match status" value="1"/>
</dbReference>
<evidence type="ECO:0000313" key="8">
    <source>
        <dbReference type="EMBL" id="MCP1336630.1"/>
    </source>
</evidence>
<dbReference type="PANTHER" id="PTHR43499:SF1">
    <property type="entry name" value="ABC TRANSPORTER I FAMILY MEMBER 1"/>
    <property type="match status" value="1"/>
</dbReference>
<dbReference type="GO" id="GO:0017004">
    <property type="term" value="P:cytochrome complex assembly"/>
    <property type="evidence" value="ECO:0007669"/>
    <property type="project" value="UniProtKB-KW"/>
</dbReference>
<dbReference type="EMBL" id="JAMZFT010000002">
    <property type="protein sequence ID" value="MCP1336630.1"/>
    <property type="molecule type" value="Genomic_DNA"/>
</dbReference>
<evidence type="ECO:0000256" key="4">
    <source>
        <dbReference type="ARBA" id="ARBA00022840"/>
    </source>
</evidence>
<dbReference type="InterPro" id="IPR003593">
    <property type="entry name" value="AAA+_ATPase"/>
</dbReference>
<accession>A0A9J6PE06</accession>
<dbReference type="RefSeq" id="WP_269332582.1">
    <property type="nucleotide sequence ID" value="NZ_JAMZFT010000002.1"/>
</dbReference>
<keyword evidence="5" id="KW-1278">Translocase</keyword>
<gene>
    <name evidence="8" type="primary">ccmA</name>
    <name evidence="8" type="ORF">NJQ99_09450</name>
</gene>
<keyword evidence="3" id="KW-0201">Cytochrome c-type biogenesis</keyword>
<evidence type="ECO:0000256" key="1">
    <source>
        <dbReference type="ARBA" id="ARBA00022448"/>
    </source>
</evidence>
<evidence type="ECO:0000256" key="3">
    <source>
        <dbReference type="ARBA" id="ARBA00022748"/>
    </source>
</evidence>
<organism evidence="8 9">
    <name type="scientific">Futiania mangrovi</name>
    <dbReference type="NCBI Taxonomy" id="2959716"/>
    <lineage>
        <taxon>Bacteria</taxon>
        <taxon>Pseudomonadati</taxon>
        <taxon>Pseudomonadota</taxon>
        <taxon>Alphaproteobacteria</taxon>
        <taxon>Futianiales</taxon>
        <taxon>Futianiaceae</taxon>
        <taxon>Futiania</taxon>
    </lineage>
</organism>
<protein>
    <submittedName>
        <fullName evidence="8">Heme ABC exporter ATP-binding protein CcmA</fullName>
    </submittedName>
</protein>
<keyword evidence="1" id="KW-0813">Transport</keyword>
<dbReference type="PROSITE" id="PS00211">
    <property type="entry name" value="ABC_TRANSPORTER_1"/>
    <property type="match status" value="1"/>
</dbReference>
<proteinExistence type="predicted"/>